<evidence type="ECO:0000313" key="1">
    <source>
        <dbReference type="EMBL" id="OHE90782.1"/>
    </source>
</evidence>
<accession>A0A1G4AP27</accession>
<dbReference type="GeneID" id="34567047"/>
<gene>
    <name evidence="1" type="ORF">CORC01_13922</name>
</gene>
<evidence type="ECO:0000313" key="2">
    <source>
        <dbReference type="Proteomes" id="UP000176998"/>
    </source>
</evidence>
<keyword evidence="2" id="KW-1185">Reference proteome</keyword>
<dbReference type="AlphaFoldDB" id="A0A1G4AP27"/>
<comment type="caution">
    <text evidence="1">The sequence shown here is derived from an EMBL/GenBank/DDBJ whole genome shotgun (WGS) entry which is preliminary data.</text>
</comment>
<protein>
    <submittedName>
        <fullName evidence="1">Uncharacterized protein</fullName>
    </submittedName>
</protein>
<organism evidence="1 2">
    <name type="scientific">Colletotrichum orchidophilum</name>
    <dbReference type="NCBI Taxonomy" id="1209926"/>
    <lineage>
        <taxon>Eukaryota</taxon>
        <taxon>Fungi</taxon>
        <taxon>Dikarya</taxon>
        <taxon>Ascomycota</taxon>
        <taxon>Pezizomycotina</taxon>
        <taxon>Sordariomycetes</taxon>
        <taxon>Hypocreomycetidae</taxon>
        <taxon>Glomerellales</taxon>
        <taxon>Glomerellaceae</taxon>
        <taxon>Colletotrichum</taxon>
    </lineage>
</organism>
<reference evidence="1 2" key="1">
    <citation type="submission" date="2016-09" db="EMBL/GenBank/DDBJ databases">
        <authorList>
            <person name="Capua I."/>
            <person name="De Benedictis P."/>
            <person name="Joannis T."/>
            <person name="Lombin L.H."/>
            <person name="Cattoli G."/>
        </authorList>
    </citation>
    <scope>NUCLEOTIDE SEQUENCE [LARGE SCALE GENOMIC DNA]</scope>
    <source>
        <strain evidence="1 2">IMI 309357</strain>
    </source>
</reference>
<proteinExistence type="predicted"/>
<dbReference type="EMBL" id="MJBS01000223">
    <property type="protein sequence ID" value="OHE90782.1"/>
    <property type="molecule type" value="Genomic_DNA"/>
</dbReference>
<name>A0A1G4AP27_9PEZI</name>
<dbReference type="Proteomes" id="UP000176998">
    <property type="component" value="Unassembled WGS sequence"/>
</dbReference>
<dbReference type="RefSeq" id="XP_022467957.1">
    <property type="nucleotide sequence ID" value="XM_022625537.1"/>
</dbReference>
<sequence length="80" mass="8809">MDGLDSTAAASERDIRFMGNSKYGDRTEREPRLGNWVEIGRQAVKVVRSPVRKATVVAPDTRMYEVATGAQDREGLVAQA</sequence>